<reference evidence="2 3" key="1">
    <citation type="submission" date="2022-05" db="EMBL/GenBank/DDBJ databases">
        <title>Genome Sequencing of Bee-Associated Microbes.</title>
        <authorList>
            <person name="Dunlap C."/>
        </authorList>
    </citation>
    <scope>NUCLEOTIDE SEQUENCE [LARGE SCALE GENOMIC DNA]</scope>
    <source>
        <strain evidence="2 3">NRRL NRS-1438</strain>
    </source>
</reference>
<dbReference type="EMBL" id="JAMDLW010000023">
    <property type="protein sequence ID" value="MCY9521509.1"/>
    <property type="molecule type" value="Genomic_DNA"/>
</dbReference>
<feature type="domain" description="Aminoglycoside phosphotransferase" evidence="1">
    <location>
        <begin position="30"/>
        <end position="231"/>
    </location>
</feature>
<name>A0ABT4DVY8_9BACL</name>
<keyword evidence="3" id="KW-1185">Reference proteome</keyword>
<comment type="caution">
    <text evidence="2">The sequence shown here is derived from an EMBL/GenBank/DDBJ whole genome shotgun (WGS) entry which is preliminary data.</text>
</comment>
<gene>
    <name evidence="2" type="ORF">M5X09_17850</name>
</gene>
<dbReference type="InterPro" id="IPR002575">
    <property type="entry name" value="Aminoglycoside_PTrfase"/>
</dbReference>
<evidence type="ECO:0000313" key="3">
    <source>
        <dbReference type="Proteomes" id="UP001207626"/>
    </source>
</evidence>
<proteinExistence type="predicted"/>
<evidence type="ECO:0000259" key="1">
    <source>
        <dbReference type="Pfam" id="PF01636"/>
    </source>
</evidence>
<evidence type="ECO:0000313" key="2">
    <source>
        <dbReference type="EMBL" id="MCY9521509.1"/>
    </source>
</evidence>
<sequence length="289" mass="32903">MDNPITDINWTGKTEIIDDIAAQGSSLTVCSLESGLEAEVIKIDTDAASYVLKVWNKGSRPDVGYQYRLLHTLYERGLAVSKPFGWGANSNGESVLLTSYDGIPVLKVNKQKMTEIAHILSNIHKVPTEELDDSLLRKYDFIRYFYPEIEQFPELHHQLTHLVENANIRQDTLIHGDFNLGNILENEGQYRVIDWTNGQLGDPRYDVAWSGILMRIYAGERQHSVFLSAYAAENKLVSDEKERFEAMACLRWILLDKLAGLPKRADTMKRVKDIIKKNAHLNESIDLLL</sequence>
<dbReference type="Proteomes" id="UP001207626">
    <property type="component" value="Unassembled WGS sequence"/>
</dbReference>
<dbReference type="InterPro" id="IPR011009">
    <property type="entry name" value="Kinase-like_dom_sf"/>
</dbReference>
<protein>
    <submittedName>
        <fullName evidence="2">Aminoglycoside phosphotransferase family protein</fullName>
    </submittedName>
</protein>
<dbReference type="Pfam" id="PF01636">
    <property type="entry name" value="APH"/>
    <property type="match status" value="1"/>
</dbReference>
<organism evidence="2 3">
    <name type="scientific">Paenibacillus apiarius</name>
    <dbReference type="NCBI Taxonomy" id="46240"/>
    <lineage>
        <taxon>Bacteria</taxon>
        <taxon>Bacillati</taxon>
        <taxon>Bacillota</taxon>
        <taxon>Bacilli</taxon>
        <taxon>Bacillales</taxon>
        <taxon>Paenibacillaceae</taxon>
        <taxon>Paenibacillus</taxon>
    </lineage>
</organism>
<dbReference type="SUPFAM" id="SSF56112">
    <property type="entry name" value="Protein kinase-like (PK-like)"/>
    <property type="match status" value="1"/>
</dbReference>
<accession>A0ABT4DVY8</accession>
<dbReference type="RefSeq" id="WP_268601527.1">
    <property type="nucleotide sequence ID" value="NZ_JAMDLV010000006.1"/>
</dbReference>
<dbReference type="Gene3D" id="3.90.1200.10">
    <property type="match status" value="1"/>
</dbReference>